<dbReference type="SUPFAM" id="SSF103473">
    <property type="entry name" value="MFS general substrate transporter"/>
    <property type="match status" value="1"/>
</dbReference>
<keyword evidence="1" id="KW-1133">Transmembrane helix</keyword>
<evidence type="ECO:0000313" key="2">
    <source>
        <dbReference type="EMBL" id="GFO07304.1"/>
    </source>
</evidence>
<dbReference type="InterPro" id="IPR036259">
    <property type="entry name" value="MFS_trans_sf"/>
</dbReference>
<comment type="caution">
    <text evidence="2">The sequence shown here is derived from an EMBL/GenBank/DDBJ whole genome shotgun (WGS) entry which is preliminary data.</text>
</comment>
<name>A0AAV4AM43_9GAST</name>
<dbReference type="EMBL" id="BLXT01003854">
    <property type="protein sequence ID" value="GFO07304.1"/>
    <property type="molecule type" value="Genomic_DNA"/>
</dbReference>
<dbReference type="AlphaFoldDB" id="A0AAV4AM43"/>
<organism evidence="2 3">
    <name type="scientific">Plakobranchus ocellatus</name>
    <dbReference type="NCBI Taxonomy" id="259542"/>
    <lineage>
        <taxon>Eukaryota</taxon>
        <taxon>Metazoa</taxon>
        <taxon>Spiralia</taxon>
        <taxon>Lophotrochozoa</taxon>
        <taxon>Mollusca</taxon>
        <taxon>Gastropoda</taxon>
        <taxon>Heterobranchia</taxon>
        <taxon>Euthyneura</taxon>
        <taxon>Panpulmonata</taxon>
        <taxon>Sacoglossa</taxon>
        <taxon>Placobranchoidea</taxon>
        <taxon>Plakobranchidae</taxon>
        <taxon>Plakobranchus</taxon>
    </lineage>
</organism>
<sequence>MCTEDGWRWIVLAAAFFALLINASANYHVGVLNVAILDRFDAGPLTVSWLMSIYASLFALGGKRFNLEKQSLMQYCIAPPSESS</sequence>
<accession>A0AAV4AM43</accession>
<feature type="transmembrane region" description="Helical" evidence="1">
    <location>
        <begin position="41"/>
        <end position="60"/>
    </location>
</feature>
<evidence type="ECO:0000313" key="3">
    <source>
        <dbReference type="Proteomes" id="UP000735302"/>
    </source>
</evidence>
<proteinExistence type="predicted"/>
<keyword evidence="3" id="KW-1185">Reference proteome</keyword>
<protein>
    <recommendedName>
        <fullName evidence="4">Major facilitator superfamily (MFS) profile domain-containing protein</fullName>
    </recommendedName>
</protein>
<reference evidence="2 3" key="1">
    <citation type="journal article" date="2021" name="Elife">
        <title>Chloroplast acquisition without the gene transfer in kleptoplastic sea slugs, Plakobranchus ocellatus.</title>
        <authorList>
            <person name="Maeda T."/>
            <person name="Takahashi S."/>
            <person name="Yoshida T."/>
            <person name="Shimamura S."/>
            <person name="Takaki Y."/>
            <person name="Nagai Y."/>
            <person name="Toyoda A."/>
            <person name="Suzuki Y."/>
            <person name="Arimoto A."/>
            <person name="Ishii H."/>
            <person name="Satoh N."/>
            <person name="Nishiyama T."/>
            <person name="Hasebe M."/>
            <person name="Maruyama T."/>
            <person name="Minagawa J."/>
            <person name="Obokata J."/>
            <person name="Shigenobu S."/>
        </authorList>
    </citation>
    <scope>NUCLEOTIDE SEQUENCE [LARGE SCALE GENOMIC DNA]</scope>
</reference>
<gene>
    <name evidence="2" type="ORF">PoB_003380900</name>
</gene>
<evidence type="ECO:0000256" key="1">
    <source>
        <dbReference type="SAM" id="Phobius"/>
    </source>
</evidence>
<dbReference type="Proteomes" id="UP000735302">
    <property type="component" value="Unassembled WGS sequence"/>
</dbReference>
<evidence type="ECO:0008006" key="4">
    <source>
        <dbReference type="Google" id="ProtNLM"/>
    </source>
</evidence>
<keyword evidence="1" id="KW-0812">Transmembrane</keyword>
<keyword evidence="1" id="KW-0472">Membrane</keyword>